<accession>A0ABU4RZ31</accession>
<feature type="transmembrane region" description="Helical" evidence="1">
    <location>
        <begin position="132"/>
        <end position="155"/>
    </location>
</feature>
<gene>
    <name evidence="3" type="ORF">SCD92_12410</name>
</gene>
<protein>
    <submittedName>
        <fullName evidence="3">CPBP family intramembrane glutamic endopeptidase</fullName>
        <ecNumber evidence="3">3.4.-.-</ecNumber>
    </submittedName>
</protein>
<dbReference type="Pfam" id="PF02517">
    <property type="entry name" value="Rce1-like"/>
    <property type="match status" value="1"/>
</dbReference>
<organism evidence="3 4">
    <name type="scientific">Gilvimarinus gilvus</name>
    <dbReference type="NCBI Taxonomy" id="3058038"/>
    <lineage>
        <taxon>Bacteria</taxon>
        <taxon>Pseudomonadati</taxon>
        <taxon>Pseudomonadota</taxon>
        <taxon>Gammaproteobacteria</taxon>
        <taxon>Cellvibrionales</taxon>
        <taxon>Cellvibrionaceae</taxon>
        <taxon>Gilvimarinus</taxon>
    </lineage>
</organism>
<dbReference type="EC" id="3.4.-.-" evidence="3"/>
<feature type="transmembrane region" description="Helical" evidence="1">
    <location>
        <begin position="196"/>
        <end position="215"/>
    </location>
</feature>
<keyword evidence="1" id="KW-0472">Membrane</keyword>
<feature type="transmembrane region" description="Helical" evidence="1">
    <location>
        <begin position="61"/>
        <end position="81"/>
    </location>
</feature>
<feature type="domain" description="CAAX prenyl protease 2/Lysostaphin resistance protein A-like" evidence="2">
    <location>
        <begin position="159"/>
        <end position="254"/>
    </location>
</feature>
<proteinExistence type="predicted"/>
<feature type="transmembrane region" description="Helical" evidence="1">
    <location>
        <begin position="31"/>
        <end position="49"/>
    </location>
</feature>
<dbReference type="EMBL" id="JAXAFO010000020">
    <property type="protein sequence ID" value="MDX6850167.1"/>
    <property type="molecule type" value="Genomic_DNA"/>
</dbReference>
<dbReference type="GO" id="GO:0016787">
    <property type="term" value="F:hydrolase activity"/>
    <property type="evidence" value="ECO:0007669"/>
    <property type="project" value="UniProtKB-KW"/>
</dbReference>
<sequence length="265" mass="28896">MLAQHLTKPNLCAALLAAALFIYLIDALPLVNFIALLILNGAIYALYSLNQALPHTSLPRTLAHSGLWFACLILGFFIALYRPSDFNYPLAFHFTQLDFQLYANLGKGLAGALVLVWLWPRSDKAKNIWLSLALALVASSLVIASAKAMGIPWAFKTPSGIVWFLVINVALTVLAEEAFFRLLLQENLAKLLGGTKVAILSAALVSVAIFALAHVPPTHKFFALYLIAGGLYCAVYTYTRRLSMAVATHAAVNILHFTLLPYPLS</sequence>
<evidence type="ECO:0000313" key="3">
    <source>
        <dbReference type="EMBL" id="MDX6850167.1"/>
    </source>
</evidence>
<keyword evidence="1" id="KW-1133">Transmembrane helix</keyword>
<feature type="transmembrane region" description="Helical" evidence="1">
    <location>
        <begin position="161"/>
        <end position="184"/>
    </location>
</feature>
<evidence type="ECO:0000256" key="1">
    <source>
        <dbReference type="SAM" id="Phobius"/>
    </source>
</evidence>
<dbReference type="InterPro" id="IPR003675">
    <property type="entry name" value="Rce1/LyrA-like_dom"/>
</dbReference>
<comment type="caution">
    <text evidence="3">The sequence shown here is derived from an EMBL/GenBank/DDBJ whole genome shotgun (WGS) entry which is preliminary data.</text>
</comment>
<keyword evidence="3" id="KW-0378">Hydrolase</keyword>
<reference evidence="3 4" key="1">
    <citation type="submission" date="2023-11" db="EMBL/GenBank/DDBJ databases">
        <title>Gilvimarinus fulvus sp. nov., isolated from the surface of Kelp.</title>
        <authorList>
            <person name="Sun Y.Y."/>
            <person name="Gong Y."/>
            <person name="Du Z.J."/>
        </authorList>
    </citation>
    <scope>NUCLEOTIDE SEQUENCE [LARGE SCALE GENOMIC DNA]</scope>
    <source>
        <strain evidence="3 4">SDUM040013</strain>
    </source>
</reference>
<feature type="transmembrane region" description="Helical" evidence="1">
    <location>
        <begin position="101"/>
        <end position="120"/>
    </location>
</feature>
<keyword evidence="1" id="KW-0812">Transmembrane</keyword>
<dbReference type="RefSeq" id="WP_302723741.1">
    <property type="nucleotide sequence ID" value="NZ_JAULRU010000692.1"/>
</dbReference>
<feature type="transmembrane region" description="Helical" evidence="1">
    <location>
        <begin position="221"/>
        <end position="239"/>
    </location>
</feature>
<keyword evidence="4" id="KW-1185">Reference proteome</keyword>
<dbReference type="Proteomes" id="UP001273505">
    <property type="component" value="Unassembled WGS sequence"/>
</dbReference>
<evidence type="ECO:0000259" key="2">
    <source>
        <dbReference type="Pfam" id="PF02517"/>
    </source>
</evidence>
<name>A0ABU4RZ31_9GAMM</name>
<evidence type="ECO:0000313" key="4">
    <source>
        <dbReference type="Proteomes" id="UP001273505"/>
    </source>
</evidence>